<evidence type="ECO:0000313" key="1">
    <source>
        <dbReference type="EMBL" id="QOY60689.1"/>
    </source>
</evidence>
<dbReference type="EMBL" id="CP063767">
    <property type="protein sequence ID" value="QOY60689.1"/>
    <property type="molecule type" value="Genomic_DNA"/>
</dbReference>
<organism evidence="1 2">
    <name type="scientific">Thermophilibacter immobilis</name>
    <dbReference type="NCBI Taxonomy" id="2779519"/>
    <lineage>
        <taxon>Bacteria</taxon>
        <taxon>Bacillati</taxon>
        <taxon>Actinomycetota</taxon>
        <taxon>Coriobacteriia</taxon>
        <taxon>Coriobacteriales</taxon>
        <taxon>Atopobiaceae</taxon>
        <taxon>Thermophilibacter</taxon>
    </lineage>
</organism>
<proteinExistence type="predicted"/>
<protein>
    <submittedName>
        <fullName evidence="1">Uncharacterized protein</fullName>
    </submittedName>
</protein>
<accession>A0A7S7M8K7</accession>
<dbReference type="KEGG" id="tio:INP52_00220"/>
<gene>
    <name evidence="1" type="ORF">INP52_00220</name>
</gene>
<evidence type="ECO:0000313" key="2">
    <source>
        <dbReference type="Proteomes" id="UP000593735"/>
    </source>
</evidence>
<keyword evidence="2" id="KW-1185">Reference proteome</keyword>
<dbReference type="Proteomes" id="UP000593735">
    <property type="component" value="Chromosome"/>
</dbReference>
<name>A0A7S7M8K7_9ACTN</name>
<reference evidence="1 2" key="1">
    <citation type="submission" date="2020-10" db="EMBL/GenBank/DDBJ databases">
        <title>Olsenella immobilis sp.nov., isolated from the mud in a fermentation cellar used for the production of Chinese strong-flavoured liquor.</title>
        <authorList>
            <person name="Lu L."/>
        </authorList>
    </citation>
    <scope>NUCLEOTIDE SEQUENCE [LARGE SCALE GENOMIC DNA]</scope>
    <source>
        <strain evidence="1 2">LZLJ-2</strain>
    </source>
</reference>
<dbReference type="AlphaFoldDB" id="A0A7S7M8K7"/>
<dbReference type="RefSeq" id="WP_194371375.1">
    <property type="nucleotide sequence ID" value="NZ_CP063767.1"/>
</dbReference>
<sequence>MAGDYGSGHFLGRIRDIPEKEILGFEVPRGNRFEPYLVEQRLAGSFALFCPWLHRGRELSIEELLSLVARPYESGMSSQTS</sequence>